<dbReference type="PeptideAtlas" id="Q16219"/>
<proteinExistence type="evidence at transcript level"/>
<feature type="transmembrane region" description="Helical" evidence="1">
    <location>
        <begin position="76"/>
        <end position="108"/>
    </location>
</feature>
<protein>
    <submittedName>
        <fullName evidence="2">Insulin activator factor</fullName>
    </submittedName>
</protein>
<dbReference type="EMBL" id="S73205">
    <property type="protein sequence ID" value="AAB31986.1"/>
    <property type="molecule type" value="mRNA"/>
</dbReference>
<dbReference type="GO" id="GO:0030232">
    <property type="term" value="C:insulin control element activator complex"/>
    <property type="evidence" value="ECO:0000303"/>
    <property type="project" value="UniProtKB"/>
</dbReference>
<accession>Q16219</accession>
<keyword evidence="1" id="KW-0472">Membrane</keyword>
<keyword evidence="1" id="KW-1133">Transmembrane helix</keyword>
<dbReference type="Gene3D" id="3.40.50.300">
    <property type="entry name" value="P-loop containing nucleotide triphosphate hydrolases"/>
    <property type="match status" value="1"/>
</dbReference>
<evidence type="ECO:0000256" key="1">
    <source>
        <dbReference type="SAM" id="Phobius"/>
    </source>
</evidence>
<organism evidence="2">
    <name type="scientific">Homo sapiens</name>
    <name type="common">Human</name>
    <dbReference type="NCBI Taxonomy" id="9606"/>
    <lineage>
        <taxon>Eukaryota</taxon>
        <taxon>Metazoa</taxon>
        <taxon>Chordata</taxon>
        <taxon>Craniata</taxon>
        <taxon>Vertebrata</taxon>
        <taxon>Euteleostomi</taxon>
        <taxon>Mammalia</taxon>
        <taxon>Eutheria</taxon>
        <taxon>Euarchontoglires</taxon>
        <taxon>Primates</taxon>
        <taxon>Haplorrhini</taxon>
        <taxon>Catarrhini</taxon>
        <taxon>Hominidae</taxon>
        <taxon>Homo</taxon>
    </lineage>
</organism>
<sequence length="744" mass="83959">MNTKKLAVTNGVVGLVGGIALLLGGWIVLYSGNRWNRTFAIVNVLFLLLKIATLVLGIVGLVQFSKEAVITKAPSVLLVVGGALAIIPFMGWIGGILSIIGGSIYLAISRNLSNKMAFIAVHIKKGDHDMINNSYLLKADLKREKDIPLISRESIIKLAKAHERGDVRYLNEAETNVYDLLTKIEVKRLASLYKSFIFDFSIEDSTVSYTFADIEEAIRDNIGVKNKRLLEDSTNLMSDIIRFAVTPVDYIFDFHKNDNGNLEVQRDQVLERFIEVLEQQTYENVWSDLMKYPFDNQTHGIRKHLMLGVAASTGKSIILEAIGKLYEASASFKSNRPENGFDAANWNADIIDKFVVLLDDDNPNVSINEDYLKNFLSNNMPQQLARGGGQRWSEIYYGSSVIALNTAPDFLKNQQNNKRVIFLKLTQSIEEMFTSEELNHLHNLEPKHILGYVNSEPTKLFKWRNDWSGVIEDLKEDVKQHISMRGYASLNDLKKTFGDKVMRDYQRTVEKAKNITVNGEAFYGLRQDAIIDEPYRVDQLTFSAFINLHDVIGERNFESLDEFKNDIEEYGKLKKEEQPLFSPAVYHDELTKANLTGFVGVVLDIDGANAADMDELEDKIAMTGISAVAWETASSTPSSLRARIWFYRVGGGLEEYASLVKKIAMKIDEPFDRASMPAEHRFFIGGTNVRLINTDSTAAENKPMTDMKKRGLVRAVQNAKDGEREQITYWALMRAEQENGGKEF</sequence>
<dbReference type="GO" id="GO:0006355">
    <property type="term" value="P:regulation of DNA-templated transcription"/>
    <property type="evidence" value="ECO:0000303"/>
    <property type="project" value="UniProtKB"/>
</dbReference>
<feature type="transmembrane region" description="Helical" evidence="1">
    <location>
        <begin position="12"/>
        <end position="32"/>
    </location>
</feature>
<dbReference type="GO" id="GO:0045893">
    <property type="term" value="P:positive regulation of DNA-templated transcription"/>
    <property type="evidence" value="ECO:0000303"/>
    <property type="project" value="UniProtKB"/>
</dbReference>
<name>Q16219_HUMAN</name>
<feature type="transmembrane region" description="Helical" evidence="1">
    <location>
        <begin position="38"/>
        <end position="64"/>
    </location>
</feature>
<dbReference type="PIR" id="A56034">
    <property type="entry name" value="A56034"/>
</dbReference>
<evidence type="ECO:0000313" key="2">
    <source>
        <dbReference type="EMBL" id="AAB31986.1"/>
    </source>
</evidence>
<feature type="non-terminal residue" evidence="2">
    <location>
        <position position="1"/>
    </location>
</feature>
<dbReference type="AlphaFoldDB" id="Q16219"/>
<keyword evidence="1" id="KW-0812">Transmembrane</keyword>
<reference evidence="2" key="1">
    <citation type="journal article" date="1994" name="Mol. Cell. Biol.">
        <title>Isolation and characterization of a novel transcription factor that binds to and activates insulin control element-mediated expression.</title>
        <authorList>
            <person name="Robinson G.L."/>
            <person name="Cordle S.R."/>
            <person name="Henderson E."/>
            <person name="Weil P.A."/>
            <person name="Teitelman G."/>
            <person name="Stein R."/>
        </authorList>
    </citation>
    <scope>NUCLEOTIDE SEQUENCE</scope>
</reference>
<dbReference type="InterPro" id="IPR027417">
    <property type="entry name" value="P-loop_NTPase"/>
</dbReference>